<gene>
    <name evidence="2" type="ORF">FKW44_004664</name>
</gene>
<proteinExistence type="predicted"/>
<reference evidence="3" key="1">
    <citation type="submission" date="2021-01" db="EMBL/GenBank/DDBJ databases">
        <title>Caligus Genome Assembly.</title>
        <authorList>
            <person name="Gallardo-Escarate C."/>
        </authorList>
    </citation>
    <scope>NUCLEOTIDE SEQUENCE [LARGE SCALE GENOMIC DNA]</scope>
</reference>
<evidence type="ECO:0000313" key="3">
    <source>
        <dbReference type="Proteomes" id="UP000595437"/>
    </source>
</evidence>
<dbReference type="Proteomes" id="UP000595437">
    <property type="component" value="Chromosome 3"/>
</dbReference>
<accession>A0A7T8KAP1</accession>
<protein>
    <submittedName>
        <fullName evidence="2">Uncharacterized protein</fullName>
    </submittedName>
</protein>
<dbReference type="EMBL" id="CP045892">
    <property type="protein sequence ID" value="QQP52493.1"/>
    <property type="molecule type" value="Genomic_DNA"/>
</dbReference>
<evidence type="ECO:0000313" key="2">
    <source>
        <dbReference type="EMBL" id="QQP52493.1"/>
    </source>
</evidence>
<feature type="region of interest" description="Disordered" evidence="1">
    <location>
        <begin position="1"/>
        <end position="34"/>
    </location>
</feature>
<organism evidence="2 3">
    <name type="scientific">Caligus rogercresseyi</name>
    <name type="common">Sea louse</name>
    <dbReference type="NCBI Taxonomy" id="217165"/>
    <lineage>
        <taxon>Eukaryota</taxon>
        <taxon>Metazoa</taxon>
        <taxon>Ecdysozoa</taxon>
        <taxon>Arthropoda</taxon>
        <taxon>Crustacea</taxon>
        <taxon>Multicrustacea</taxon>
        <taxon>Hexanauplia</taxon>
        <taxon>Copepoda</taxon>
        <taxon>Siphonostomatoida</taxon>
        <taxon>Caligidae</taxon>
        <taxon>Caligus</taxon>
    </lineage>
</organism>
<evidence type="ECO:0000256" key="1">
    <source>
        <dbReference type="SAM" id="MobiDB-lite"/>
    </source>
</evidence>
<keyword evidence="3" id="KW-1185">Reference proteome</keyword>
<name>A0A7T8KAP1_CALRO</name>
<dbReference type="AlphaFoldDB" id="A0A7T8KAP1"/>
<sequence>MDKFLTQLPLTGKAEDEASPDILPKQFPSKATTKTYDDTHLGLASTVQRG</sequence>